<proteinExistence type="predicted"/>
<accession>A0ACB8A2Q6</accession>
<evidence type="ECO:0000313" key="1">
    <source>
        <dbReference type="EMBL" id="KAH7907635.1"/>
    </source>
</evidence>
<reference evidence="1" key="1">
    <citation type="journal article" date="2021" name="New Phytol.">
        <title>Evolutionary innovations through gain and loss of genes in the ectomycorrhizal Boletales.</title>
        <authorList>
            <person name="Wu G."/>
            <person name="Miyauchi S."/>
            <person name="Morin E."/>
            <person name="Kuo A."/>
            <person name="Drula E."/>
            <person name="Varga T."/>
            <person name="Kohler A."/>
            <person name="Feng B."/>
            <person name="Cao Y."/>
            <person name="Lipzen A."/>
            <person name="Daum C."/>
            <person name="Hundley H."/>
            <person name="Pangilinan J."/>
            <person name="Johnson J."/>
            <person name="Barry K."/>
            <person name="LaButti K."/>
            <person name="Ng V."/>
            <person name="Ahrendt S."/>
            <person name="Min B."/>
            <person name="Choi I.G."/>
            <person name="Park H."/>
            <person name="Plett J.M."/>
            <person name="Magnuson J."/>
            <person name="Spatafora J.W."/>
            <person name="Nagy L.G."/>
            <person name="Henrissat B."/>
            <person name="Grigoriev I.V."/>
            <person name="Yang Z.L."/>
            <person name="Xu J."/>
            <person name="Martin F.M."/>
        </authorList>
    </citation>
    <scope>NUCLEOTIDE SEQUENCE</scope>
    <source>
        <strain evidence="1">ATCC 28755</strain>
    </source>
</reference>
<evidence type="ECO:0000313" key="2">
    <source>
        <dbReference type="Proteomes" id="UP000790377"/>
    </source>
</evidence>
<dbReference type="Proteomes" id="UP000790377">
    <property type="component" value="Unassembled WGS sequence"/>
</dbReference>
<gene>
    <name evidence="1" type="ORF">BJ138DRAFT_1129031</name>
</gene>
<name>A0ACB8A2Q6_9AGAM</name>
<keyword evidence="2" id="KW-1185">Reference proteome</keyword>
<dbReference type="EMBL" id="MU267886">
    <property type="protein sequence ID" value="KAH7907635.1"/>
    <property type="molecule type" value="Genomic_DNA"/>
</dbReference>
<organism evidence="1 2">
    <name type="scientific">Hygrophoropsis aurantiaca</name>
    <dbReference type="NCBI Taxonomy" id="72124"/>
    <lineage>
        <taxon>Eukaryota</taxon>
        <taxon>Fungi</taxon>
        <taxon>Dikarya</taxon>
        <taxon>Basidiomycota</taxon>
        <taxon>Agaricomycotina</taxon>
        <taxon>Agaricomycetes</taxon>
        <taxon>Agaricomycetidae</taxon>
        <taxon>Boletales</taxon>
        <taxon>Coniophorineae</taxon>
        <taxon>Hygrophoropsidaceae</taxon>
        <taxon>Hygrophoropsis</taxon>
    </lineage>
</organism>
<protein>
    <submittedName>
        <fullName evidence="1">Uncharacterized protein</fullName>
    </submittedName>
</protein>
<comment type="caution">
    <text evidence="1">The sequence shown here is derived from an EMBL/GenBank/DDBJ whole genome shotgun (WGS) entry which is preliminary data.</text>
</comment>
<sequence length="564" mass="61023">MDPSSPHATPGDTKDDRRRKMKQKRSFSNLFAKSSSFIMSPRASLPDEYTPSETRTSRGHSDYNTIRRAPRPPVPHLDLTRTAHRSCSDTVSLPATPRLRSTKDGAQDYYSREAQPAMPHPASAGGRSSSAARRSTAAGEEIPAVPRPSSSTSASAPTPASASRSQPPSPSPRRSSLKTREGGRSRTLSRAQQEHDMSSSLPSSHASALASSRPLKEAHAFPVEDKRRQRRPTTADGASKDENADGRGKRPIRDLPPLPPLPPQTTTSLGSRVTPPKPLIIPPYHHRTRSMPTTSPPPTRKSHNHAHAPIPASVSSPQLPLGMSESPVVSVHPPLPHLNVSVATPPSHSTVNLSRPSSTYSSSDIDHRSVDSSITSPLPTSPLPDLGDSPLSAQTSDVPSKGSSSRLTVDSARSRSHRISRGGPKPSATVQAWSPPANWSGPLPSEPEVDRDSASAEATMLSKLMRLRKQKSSPKIDKADTKAFFNQLNMSSPSMWHPLPKRRVATESEVQRYTGDAVPQAPALQDVMVTVQDEESDGMQVQAMSDVIPRLRELKSSRSWLRGW</sequence>